<accession>A0A434AEY0</accession>
<dbReference type="OrthoDB" id="1149028at2"/>
<dbReference type="InterPro" id="IPR019734">
    <property type="entry name" value="TPR_rpt"/>
</dbReference>
<dbReference type="PROSITE" id="PS50005">
    <property type="entry name" value="TPR"/>
    <property type="match status" value="1"/>
</dbReference>
<dbReference type="PANTHER" id="PTHR44858">
    <property type="entry name" value="TETRATRICOPEPTIDE REPEAT PROTEIN 6"/>
    <property type="match status" value="1"/>
</dbReference>
<reference evidence="4 5" key="1">
    <citation type="submission" date="2018-11" db="EMBL/GenBank/DDBJ databases">
        <title>Parancylomarina longa gen. nov., sp. nov., isolated from sediments of southern Okinawa.</title>
        <authorList>
            <person name="Fu T."/>
        </authorList>
    </citation>
    <scope>NUCLEOTIDE SEQUENCE [LARGE SCALE GENOMIC DNA]</scope>
    <source>
        <strain evidence="4 5">T3-2 S1-C</strain>
    </source>
</reference>
<dbReference type="GO" id="GO:0009279">
    <property type="term" value="C:cell outer membrane"/>
    <property type="evidence" value="ECO:0007669"/>
    <property type="project" value="TreeGrafter"/>
</dbReference>
<keyword evidence="2 3" id="KW-0802">TPR repeat</keyword>
<sequence>MIQLLATLLIYLDMKNEILKKFEGFYNNEKPQVPQYINYLLRNLEDPDLLNEVLGRFPICKKSTCFWNNRFWSKGLVSFLKLLSTQNYVSILEYYFRQKSCYNIQLLQYAFENNPDKTIETLCVNNALNEPTHLRGLIYAGQFEFVFLKLPKETIQALRTTELFLETKIWEKIERTLQSVTGKLFDYYLTLKDLRETNQSYEKQLEKYSELFNDPVKLFFHLSLSHERNIFLNQNNEVVSTDFNVAINAIYNFVSDRCNCGNINYDLNELSALQRRIFINVKEQEEYNGLFVLLFKFLEFKSNVFEFFCFDKNAKPIRDRKGNLILKPQDENKELLWVKNGNKYEYWNSYFILKGRDLTFELVNSNPNHRATCNSEEQFIDQANLLTAQYRNKLVYEDLNLSGYKLKDSIPLCHVVNTLEAFRENTITKELSWKEHCMSESEDFEHYCSKLKGLNLDNCFVRIEKYTDLEKMCMSLTKLDQLGASTILDFHTTNLQSDKSKQLDLKPIIRIGEVCIMLPWFMQLINAHIVTLNNLIQNVNLKETFGKLVEEKVVNEFGDSFGTNSTKSLNHVNKKGDYDCLAYKDGVLFVIQVKSTHIRASLKDNYLFTEREIAKAKYQIDKNLLDLNENFRVIRDELKIKEASIDQLQIFPLIVTTSFEKDGETFISSFDPKYKIHKISLFELQILLRGEEQNLFDYNSVLFSNNIAMYTLGKRRNSAREIIEIIENNRVWAKINSSPISINKKYYTISNSTGEQLCDESIREYGKGNDDCALILISEAIKQNPSNPKFYCHLGDINSDLGQLEEAKKCYVKSIQLDSEFIDAYYNLSQVHLKQKALLPAYVCLTIVLELDPNDNDARKNIDAIKLDFENNLI</sequence>
<evidence type="ECO:0000313" key="5">
    <source>
        <dbReference type="Proteomes" id="UP000282985"/>
    </source>
</evidence>
<dbReference type="SMART" id="SM00028">
    <property type="entry name" value="TPR"/>
    <property type="match status" value="2"/>
</dbReference>
<protein>
    <submittedName>
        <fullName evidence="4">Tetratricopeptide repeat protein</fullName>
    </submittedName>
</protein>
<name>A0A434AEY0_9BACT</name>
<dbReference type="AlphaFoldDB" id="A0A434AEY0"/>
<feature type="repeat" description="TPR" evidence="3">
    <location>
        <begin position="788"/>
        <end position="821"/>
    </location>
</feature>
<organism evidence="4 5">
    <name type="scientific">Ancylomarina longa</name>
    <dbReference type="NCBI Taxonomy" id="2487017"/>
    <lineage>
        <taxon>Bacteria</taxon>
        <taxon>Pseudomonadati</taxon>
        <taxon>Bacteroidota</taxon>
        <taxon>Bacteroidia</taxon>
        <taxon>Marinilabiliales</taxon>
        <taxon>Marinifilaceae</taxon>
        <taxon>Ancylomarina</taxon>
    </lineage>
</organism>
<dbReference type="Gene3D" id="1.25.40.10">
    <property type="entry name" value="Tetratricopeptide repeat domain"/>
    <property type="match status" value="1"/>
</dbReference>
<evidence type="ECO:0000313" key="4">
    <source>
        <dbReference type="EMBL" id="RUT72937.1"/>
    </source>
</evidence>
<dbReference type="SUPFAM" id="SSF48452">
    <property type="entry name" value="TPR-like"/>
    <property type="match status" value="1"/>
</dbReference>
<evidence type="ECO:0000256" key="2">
    <source>
        <dbReference type="ARBA" id="ARBA00022803"/>
    </source>
</evidence>
<evidence type="ECO:0000256" key="1">
    <source>
        <dbReference type="ARBA" id="ARBA00022737"/>
    </source>
</evidence>
<dbReference type="Proteomes" id="UP000282985">
    <property type="component" value="Unassembled WGS sequence"/>
</dbReference>
<evidence type="ECO:0000256" key="3">
    <source>
        <dbReference type="PROSITE-ProRule" id="PRU00339"/>
    </source>
</evidence>
<dbReference type="EMBL" id="RJJX01000035">
    <property type="protein sequence ID" value="RUT72937.1"/>
    <property type="molecule type" value="Genomic_DNA"/>
</dbReference>
<keyword evidence="5" id="KW-1185">Reference proteome</keyword>
<dbReference type="GO" id="GO:0046813">
    <property type="term" value="P:receptor-mediated virion attachment to host cell"/>
    <property type="evidence" value="ECO:0007669"/>
    <property type="project" value="TreeGrafter"/>
</dbReference>
<dbReference type="InterPro" id="IPR011990">
    <property type="entry name" value="TPR-like_helical_dom_sf"/>
</dbReference>
<dbReference type="Pfam" id="PF13414">
    <property type="entry name" value="TPR_11"/>
    <property type="match status" value="1"/>
</dbReference>
<dbReference type="InterPro" id="IPR050498">
    <property type="entry name" value="Ycf3"/>
</dbReference>
<comment type="caution">
    <text evidence="4">The sequence shown here is derived from an EMBL/GenBank/DDBJ whole genome shotgun (WGS) entry which is preliminary data.</text>
</comment>
<gene>
    <name evidence="4" type="ORF">DLK05_15875</name>
</gene>
<keyword evidence="1" id="KW-0677">Repeat</keyword>
<proteinExistence type="predicted"/>
<dbReference type="PANTHER" id="PTHR44858:SF1">
    <property type="entry name" value="UDP-N-ACETYLGLUCOSAMINE--PEPTIDE N-ACETYLGLUCOSAMINYLTRANSFERASE SPINDLY-RELATED"/>
    <property type="match status" value="1"/>
</dbReference>